<accession>A0A1A9VXT4</accession>
<dbReference type="InterPro" id="IPR013087">
    <property type="entry name" value="Znf_C2H2_type"/>
</dbReference>
<organism evidence="5 6">
    <name type="scientific">Glossina austeni</name>
    <name type="common">Savannah tsetse fly</name>
    <dbReference type="NCBI Taxonomy" id="7395"/>
    <lineage>
        <taxon>Eukaryota</taxon>
        <taxon>Metazoa</taxon>
        <taxon>Ecdysozoa</taxon>
        <taxon>Arthropoda</taxon>
        <taxon>Hexapoda</taxon>
        <taxon>Insecta</taxon>
        <taxon>Pterygota</taxon>
        <taxon>Neoptera</taxon>
        <taxon>Endopterygota</taxon>
        <taxon>Diptera</taxon>
        <taxon>Brachycera</taxon>
        <taxon>Muscomorpha</taxon>
        <taxon>Hippoboscoidea</taxon>
        <taxon>Glossinidae</taxon>
        <taxon>Glossina</taxon>
    </lineage>
</organism>
<keyword evidence="1" id="KW-0862">Zinc</keyword>
<evidence type="ECO:0000313" key="6">
    <source>
        <dbReference type="Proteomes" id="UP000078200"/>
    </source>
</evidence>
<evidence type="ECO:0000256" key="2">
    <source>
        <dbReference type="SAM" id="MobiDB-lite"/>
    </source>
</evidence>
<protein>
    <recommendedName>
        <fullName evidence="4">C2H2-type domain-containing protein</fullName>
    </recommendedName>
</protein>
<feature type="domain" description="C2H2-type" evidence="4">
    <location>
        <begin position="347"/>
        <end position="374"/>
    </location>
</feature>
<dbReference type="STRING" id="7395.A0A1A9VXT4"/>
<dbReference type="AlphaFoldDB" id="A0A1A9VXT4"/>
<keyword evidence="3" id="KW-0812">Transmembrane</keyword>
<evidence type="ECO:0000259" key="4">
    <source>
        <dbReference type="PROSITE" id="PS50157"/>
    </source>
</evidence>
<evidence type="ECO:0000256" key="1">
    <source>
        <dbReference type="PROSITE-ProRule" id="PRU00042"/>
    </source>
</evidence>
<dbReference type="PROSITE" id="PS50157">
    <property type="entry name" value="ZINC_FINGER_C2H2_2"/>
    <property type="match status" value="2"/>
</dbReference>
<dbReference type="Pfam" id="PF00096">
    <property type="entry name" value="zf-C2H2"/>
    <property type="match status" value="1"/>
</dbReference>
<name>A0A1A9VXT4_GLOAU</name>
<evidence type="ECO:0000313" key="5">
    <source>
        <dbReference type="EnsemblMetazoa" id="GAUT051066-PA"/>
    </source>
</evidence>
<keyword evidence="3" id="KW-0472">Membrane</keyword>
<feature type="region of interest" description="Disordered" evidence="2">
    <location>
        <begin position="114"/>
        <end position="139"/>
    </location>
</feature>
<dbReference type="InterPro" id="IPR036236">
    <property type="entry name" value="Znf_C2H2_sf"/>
</dbReference>
<feature type="domain" description="C2H2-type" evidence="4">
    <location>
        <begin position="319"/>
        <end position="342"/>
    </location>
</feature>
<dbReference type="GO" id="GO:0008270">
    <property type="term" value="F:zinc ion binding"/>
    <property type="evidence" value="ECO:0007669"/>
    <property type="project" value="UniProtKB-KW"/>
</dbReference>
<sequence length="374" mass="41518">MFHGKVNPESTFTKSVTGKKSLNKMNFFSIFIGYYYYRIIIFILLFYEYGLHPKRSIQRTVTEISRLVGAERLTGQISTDGGIIELTAQGEKNGRLITIGSPDMYSSYNDVHDDEPTTSAAAARGKRSRIEPAANADGGPRKEIAETVVGIEPAANADEGPRTEVAETVVGIEPAANAGEGPRTKVAETLVDIEDERLMTTNEKQFNAGIVSTIEAQNGPATKHLRSRGANLIVTTSRGFLETVQFFIPPTIATLKLAKKEQLITRVRDMRTYELIVALEKFNSIFHSGKINSTEWQTQKVVLKEADKHFADNVDADQFSCELCGRMYSTKQALEVHIRAIHIKSGFSCTICGKIIPVKKNPEIHMRYHTGDFP</sequence>
<proteinExistence type="predicted"/>
<dbReference type="SMART" id="SM00355">
    <property type="entry name" value="ZnF_C2H2"/>
    <property type="match status" value="2"/>
</dbReference>
<reference evidence="5" key="1">
    <citation type="submission" date="2020-05" db="UniProtKB">
        <authorList>
            <consortium name="EnsemblMetazoa"/>
        </authorList>
    </citation>
    <scope>IDENTIFICATION</scope>
    <source>
        <strain evidence="5">TTRI</strain>
    </source>
</reference>
<dbReference type="Gene3D" id="3.30.160.60">
    <property type="entry name" value="Classic Zinc Finger"/>
    <property type="match status" value="1"/>
</dbReference>
<dbReference type="PROSITE" id="PS00028">
    <property type="entry name" value="ZINC_FINGER_C2H2_1"/>
    <property type="match status" value="2"/>
</dbReference>
<dbReference type="SUPFAM" id="SSF57667">
    <property type="entry name" value="beta-beta-alpha zinc fingers"/>
    <property type="match status" value="1"/>
</dbReference>
<keyword evidence="1" id="KW-0479">Metal-binding</keyword>
<keyword evidence="6" id="KW-1185">Reference proteome</keyword>
<dbReference type="Proteomes" id="UP000078200">
    <property type="component" value="Unassembled WGS sequence"/>
</dbReference>
<dbReference type="VEuPathDB" id="VectorBase:GAUT051066"/>
<keyword evidence="1" id="KW-0863">Zinc-finger</keyword>
<dbReference type="EnsemblMetazoa" id="GAUT051066-RA">
    <property type="protein sequence ID" value="GAUT051066-PA"/>
    <property type="gene ID" value="GAUT051066"/>
</dbReference>
<evidence type="ECO:0000256" key="3">
    <source>
        <dbReference type="SAM" id="Phobius"/>
    </source>
</evidence>
<feature type="transmembrane region" description="Helical" evidence="3">
    <location>
        <begin position="27"/>
        <end position="47"/>
    </location>
</feature>
<keyword evidence="3" id="KW-1133">Transmembrane helix</keyword>